<reference evidence="18" key="2">
    <citation type="submission" date="2025-08" db="UniProtKB">
        <authorList>
            <consortium name="Ensembl"/>
        </authorList>
    </citation>
    <scope>IDENTIFICATION</scope>
</reference>
<evidence type="ECO:0000256" key="15">
    <source>
        <dbReference type="RuleBase" id="RU361222"/>
    </source>
</evidence>
<feature type="signal peptide" evidence="15">
    <location>
        <begin position="1"/>
        <end position="23"/>
    </location>
</feature>
<reference evidence="18 19" key="1">
    <citation type="submission" date="2020-06" db="EMBL/GenBank/DDBJ databases">
        <authorList>
            <consortium name="Wellcome Sanger Institute Data Sharing"/>
        </authorList>
    </citation>
    <scope>NUCLEOTIDE SEQUENCE [LARGE SCALE GENOMIC DNA]</scope>
</reference>
<dbReference type="PRINTS" id="PR00237">
    <property type="entry name" value="GPCRRHODOPSN"/>
</dbReference>
<keyword evidence="5 15" id="KW-0812">Transmembrane</keyword>
<dbReference type="PRINTS" id="PR01145">
    <property type="entry name" value="TSHRECEPTOR"/>
</dbReference>
<protein>
    <recommendedName>
        <fullName evidence="2 15">Thyrotropin receptor</fullName>
    </recommendedName>
</protein>
<feature type="chain" id="PRO_5044045210" description="Thyrotropin receptor" evidence="15">
    <location>
        <begin position="24"/>
        <end position="764"/>
    </location>
</feature>
<keyword evidence="9 15" id="KW-0297">G-protein coupled receptor</keyword>
<dbReference type="Pfam" id="PF00001">
    <property type="entry name" value="7tm_1"/>
    <property type="match status" value="1"/>
</dbReference>
<dbReference type="GO" id="GO:0008528">
    <property type="term" value="F:G protein-coupled peptide receptor activity"/>
    <property type="evidence" value="ECO:0007669"/>
    <property type="project" value="TreeGrafter"/>
</dbReference>
<dbReference type="GO" id="GO:0016323">
    <property type="term" value="C:basolateral plasma membrane"/>
    <property type="evidence" value="ECO:0007669"/>
    <property type="project" value="UniProtKB-SubCell"/>
</dbReference>
<dbReference type="InterPro" id="IPR001611">
    <property type="entry name" value="Leu-rich_rpt"/>
</dbReference>
<dbReference type="AlphaFoldDB" id="A0AAY4D4L5"/>
<dbReference type="PANTHER" id="PTHR24372:SF0">
    <property type="entry name" value="THYROTROPIN RECEPTOR"/>
    <property type="match status" value="1"/>
</dbReference>
<evidence type="ECO:0000256" key="13">
    <source>
        <dbReference type="ARBA" id="ARBA00023180"/>
    </source>
</evidence>
<dbReference type="Proteomes" id="UP000694580">
    <property type="component" value="Chromosome 14"/>
</dbReference>
<proteinExistence type="inferred from homology"/>
<comment type="similarity">
    <text evidence="15">Belongs to the G-protein coupled receptor 1 family. FSH/LSH/TSH subfamily.</text>
</comment>
<dbReference type="RefSeq" id="XP_028858059.1">
    <property type="nucleotide sequence ID" value="XM_029002226.1"/>
</dbReference>
<feature type="transmembrane region" description="Helical" evidence="15">
    <location>
        <begin position="455"/>
        <end position="478"/>
    </location>
</feature>
<dbReference type="GO" id="GO:0009755">
    <property type="term" value="P:hormone-mediated signaling pathway"/>
    <property type="evidence" value="ECO:0007669"/>
    <property type="project" value="TreeGrafter"/>
</dbReference>
<gene>
    <name evidence="15 18" type="primary">TSHR</name>
</gene>
<sequence length="764" mass="85372">MPPTVRWGAQAVAPALLLLLAAAAGPVEEPQRCPSGCDCSELSTVSCVDVGVIATFPASTETLWLLETHLTSVPGDAFAHMANISKIHISVDVMLKVLEKHSFYNLQKMTHIEIRNARSLSFIHPEAFKHLPNLNYLGLFNTGLTTFPELTNIHSDSTNFILEIADHPYITVVPANSFLGLTSEMLTVMLYNNGFNEIQHHAFNGSRLDIVDLHRNRHLSRLDEMMFAGAVSGPVSLDVSMTSVTSLPTIGLESLRELKAHDVWTLKKLPPTQTFQHLISVDLTYPSHCCGFKNMKKKRGYIEDIICNLTALYDQRHKRSVSRLRIAFLRGLADTDPSDSVLKESLDLHNSPYYHTYYFGGHPTDDVGFGDILKNPQEDTGQDFESRYDYVVCEDGEEVSCIPAPDEFNPCEDIMGFCFLRVSVWFVSLLAVLGNLLVLVVLLTSHYKLSVSRFLMCHLAFADLCMGIYLLLIASVDLHTRSEYYNHAIDWQTGPGCGLAGFFTVFASELSIYTLTTITLERWYTITFAMRLDRKLRLSHAAIVMLGGWVLCLILAVLPLVGVSSYQKVSICLPMDTHSMVDQVYVMSVLILNILAFFVICACYVKIYCAIHNPNYHSGSKDTNIAKRMAILIFTDFLCMAPISFYAMSAVLDRPLITVSNSKILLVLFYPLNSCANPFLYAIFTKAFRGDVFILLSKVGLCERQAQLFRGQTVSSKGSTGTQSRRERRGPEEMPMNLQDNSSHAYLPSVQQLASQKEDGRHNA</sequence>
<dbReference type="GeneID" id="114803007"/>
<dbReference type="SUPFAM" id="SSF52058">
    <property type="entry name" value="L domain-like"/>
    <property type="match status" value="1"/>
</dbReference>
<feature type="domain" description="G-protein coupled receptors family 1 profile" evidence="17">
    <location>
        <begin position="434"/>
        <end position="681"/>
    </location>
</feature>
<evidence type="ECO:0000256" key="5">
    <source>
        <dbReference type="ARBA" id="ARBA00022692"/>
    </source>
</evidence>
<comment type="subcellular location">
    <subcellularLocation>
        <location evidence="1">Basolateral cell membrane</location>
        <topology evidence="1">Multi-pass membrane protein</topology>
    </subcellularLocation>
    <subcellularLocation>
        <location evidence="15">Cell membrane</location>
        <topology evidence="15">Multi-pass membrane protein</topology>
    </subcellularLocation>
</comment>
<comment type="function">
    <text evidence="15">Receptor for the thyroid-stimulating hormone (TSH) or thyrotropin. Also acts as a receptor for the heterodimeric glycoprotein hormone (GPHA2:GPHB5) or thyrostimulin. The activity of this receptor is mediated by G proteins which activate adenylate cyclase. Plays a central role in controlling thyroid cell metabolism.</text>
</comment>
<evidence type="ECO:0000256" key="10">
    <source>
        <dbReference type="ARBA" id="ARBA00023136"/>
    </source>
</evidence>
<dbReference type="PANTHER" id="PTHR24372">
    <property type="entry name" value="GLYCOPROTEIN HORMONE RECEPTOR"/>
    <property type="match status" value="1"/>
</dbReference>
<evidence type="ECO:0000313" key="19">
    <source>
        <dbReference type="Proteomes" id="UP000694580"/>
    </source>
</evidence>
<evidence type="ECO:0000259" key="17">
    <source>
        <dbReference type="PROSITE" id="PS50262"/>
    </source>
</evidence>
<evidence type="ECO:0000256" key="16">
    <source>
        <dbReference type="SAM" id="MobiDB-lite"/>
    </source>
</evidence>
<dbReference type="GeneTree" id="ENSGT00940000156510"/>
<evidence type="ECO:0000256" key="14">
    <source>
        <dbReference type="ARBA" id="ARBA00023224"/>
    </source>
</evidence>
<dbReference type="Gene3D" id="3.80.10.10">
    <property type="entry name" value="Ribonuclease Inhibitor"/>
    <property type="match status" value="1"/>
</dbReference>
<feature type="region of interest" description="Disordered" evidence="16">
    <location>
        <begin position="712"/>
        <end position="743"/>
    </location>
</feature>
<keyword evidence="13" id="KW-0325">Glycoprotein</keyword>
<evidence type="ECO:0000256" key="12">
    <source>
        <dbReference type="ARBA" id="ARBA00023170"/>
    </source>
</evidence>
<name>A0AAY4D4L5_9TELE</name>
<feature type="transmembrane region" description="Helical" evidence="15">
    <location>
        <begin position="541"/>
        <end position="564"/>
    </location>
</feature>
<keyword evidence="8 15" id="KW-1133">Transmembrane helix</keyword>
<evidence type="ECO:0000313" key="18">
    <source>
        <dbReference type="Ensembl" id="ENSDCDP00010040475.1"/>
    </source>
</evidence>
<dbReference type="InterPro" id="IPR017452">
    <property type="entry name" value="GPCR_Rhodpsn_7TM"/>
</dbReference>
<reference evidence="18" key="3">
    <citation type="submission" date="2025-09" db="UniProtKB">
        <authorList>
            <consortium name="Ensembl"/>
        </authorList>
    </citation>
    <scope>IDENTIFICATION</scope>
</reference>
<evidence type="ECO:0000256" key="7">
    <source>
        <dbReference type="ARBA" id="ARBA00022737"/>
    </source>
</evidence>
<feature type="transmembrane region" description="Helical" evidence="15">
    <location>
        <begin position="498"/>
        <end position="520"/>
    </location>
</feature>
<keyword evidence="11" id="KW-1015">Disulfide bond</keyword>
<keyword evidence="10 15" id="KW-0472">Membrane</keyword>
<keyword evidence="19" id="KW-1185">Reference proteome</keyword>
<feature type="transmembrane region" description="Helical" evidence="15">
    <location>
        <begin position="422"/>
        <end position="443"/>
    </location>
</feature>
<evidence type="ECO:0000256" key="11">
    <source>
        <dbReference type="ARBA" id="ARBA00023157"/>
    </source>
</evidence>
<accession>A0AAY4D4L5</accession>
<evidence type="ECO:0000256" key="6">
    <source>
        <dbReference type="ARBA" id="ARBA00022729"/>
    </source>
</evidence>
<dbReference type="InterPro" id="IPR002131">
    <property type="entry name" value="Gphrmn_rcpt_fam"/>
</dbReference>
<evidence type="ECO:0000256" key="4">
    <source>
        <dbReference type="ARBA" id="ARBA00022614"/>
    </source>
</evidence>
<keyword evidence="6 15" id="KW-0732">Signal</keyword>
<dbReference type="Ensembl" id="ENSDCDT00010050347.1">
    <property type="protein sequence ID" value="ENSDCDP00010040475.1"/>
    <property type="gene ID" value="ENSDCDG00010025830.1"/>
</dbReference>
<dbReference type="GO" id="GO:0004996">
    <property type="term" value="F:thyroid-stimulating hormone receptor activity"/>
    <property type="evidence" value="ECO:0007669"/>
    <property type="project" value="InterPro"/>
</dbReference>
<dbReference type="Gene3D" id="1.20.1070.10">
    <property type="entry name" value="Rhodopsin 7-helix transmembrane proteins"/>
    <property type="match status" value="1"/>
</dbReference>
<keyword evidence="7" id="KW-0677">Repeat</keyword>
<dbReference type="InterPro" id="IPR032675">
    <property type="entry name" value="LRR_dom_sf"/>
</dbReference>
<organism evidence="18 19">
    <name type="scientific">Denticeps clupeoides</name>
    <name type="common">denticle herring</name>
    <dbReference type="NCBI Taxonomy" id="299321"/>
    <lineage>
        <taxon>Eukaryota</taxon>
        <taxon>Metazoa</taxon>
        <taxon>Chordata</taxon>
        <taxon>Craniata</taxon>
        <taxon>Vertebrata</taxon>
        <taxon>Euteleostomi</taxon>
        <taxon>Actinopterygii</taxon>
        <taxon>Neopterygii</taxon>
        <taxon>Teleostei</taxon>
        <taxon>Clupei</taxon>
        <taxon>Clupeiformes</taxon>
        <taxon>Denticipitoidei</taxon>
        <taxon>Denticipitidae</taxon>
        <taxon>Denticeps</taxon>
    </lineage>
</organism>
<dbReference type="PROSITE" id="PS00237">
    <property type="entry name" value="G_PROTEIN_RECEP_F1_1"/>
    <property type="match status" value="1"/>
</dbReference>
<dbReference type="InterPro" id="IPR000276">
    <property type="entry name" value="GPCR_Rhodpsn"/>
</dbReference>
<evidence type="ECO:0000256" key="1">
    <source>
        <dbReference type="ARBA" id="ARBA00004554"/>
    </source>
</evidence>
<feature type="transmembrane region" description="Helical" evidence="15">
    <location>
        <begin position="630"/>
        <end position="652"/>
    </location>
</feature>
<dbReference type="GO" id="GO:0007189">
    <property type="term" value="P:adenylate cyclase-activating G protein-coupled receptor signaling pathway"/>
    <property type="evidence" value="ECO:0007669"/>
    <property type="project" value="TreeGrafter"/>
</dbReference>
<dbReference type="InterPro" id="IPR002274">
    <property type="entry name" value="TSH_rcpt"/>
</dbReference>
<dbReference type="PROSITE" id="PS50262">
    <property type="entry name" value="G_PROTEIN_RECEP_F1_2"/>
    <property type="match status" value="1"/>
</dbReference>
<dbReference type="PRINTS" id="PR00373">
    <property type="entry name" value="GLYCHORMONER"/>
</dbReference>
<dbReference type="SUPFAM" id="SSF81321">
    <property type="entry name" value="Family A G protein-coupled receptor-like"/>
    <property type="match status" value="1"/>
</dbReference>
<keyword evidence="3 15" id="KW-1003">Cell membrane</keyword>
<keyword evidence="14 15" id="KW-0807">Transducer</keyword>
<feature type="transmembrane region" description="Helical" evidence="15">
    <location>
        <begin position="584"/>
        <end position="609"/>
    </location>
</feature>
<feature type="transmembrane region" description="Helical" evidence="15">
    <location>
        <begin position="664"/>
        <end position="684"/>
    </location>
</feature>
<keyword evidence="4" id="KW-0433">Leucine-rich repeat</keyword>
<dbReference type="Pfam" id="PF13855">
    <property type="entry name" value="LRR_8"/>
    <property type="match status" value="1"/>
</dbReference>
<evidence type="ECO:0000256" key="3">
    <source>
        <dbReference type="ARBA" id="ARBA00022475"/>
    </source>
</evidence>
<keyword evidence="12 15" id="KW-0675">Receptor</keyword>
<dbReference type="FunFam" id="1.20.1070.10:FF:000019">
    <property type="entry name" value="Lutropin-choriogonadotropic hormone receptor"/>
    <property type="match status" value="1"/>
</dbReference>
<feature type="compositionally biased region" description="Polar residues" evidence="16">
    <location>
        <begin position="712"/>
        <end position="723"/>
    </location>
</feature>
<evidence type="ECO:0000256" key="8">
    <source>
        <dbReference type="ARBA" id="ARBA00022989"/>
    </source>
</evidence>
<evidence type="ECO:0000256" key="2">
    <source>
        <dbReference type="ARBA" id="ARBA00017324"/>
    </source>
</evidence>
<evidence type="ECO:0000256" key="9">
    <source>
        <dbReference type="ARBA" id="ARBA00023040"/>
    </source>
</evidence>